<protein>
    <submittedName>
        <fullName evidence="2">Uncharacterized protein</fullName>
    </submittedName>
</protein>
<organism evidence="2 3">
    <name type="scientific">Austropuccinia psidii MF-1</name>
    <dbReference type="NCBI Taxonomy" id="1389203"/>
    <lineage>
        <taxon>Eukaryota</taxon>
        <taxon>Fungi</taxon>
        <taxon>Dikarya</taxon>
        <taxon>Basidiomycota</taxon>
        <taxon>Pucciniomycotina</taxon>
        <taxon>Pucciniomycetes</taxon>
        <taxon>Pucciniales</taxon>
        <taxon>Sphaerophragmiaceae</taxon>
        <taxon>Austropuccinia</taxon>
    </lineage>
</organism>
<dbReference type="AlphaFoldDB" id="A0A9Q3JGR7"/>
<keyword evidence="3" id="KW-1185">Reference proteome</keyword>
<feature type="region of interest" description="Disordered" evidence="1">
    <location>
        <begin position="18"/>
        <end position="53"/>
    </location>
</feature>
<name>A0A9Q3JGR7_9BASI</name>
<accession>A0A9Q3JGR7</accession>
<evidence type="ECO:0000313" key="2">
    <source>
        <dbReference type="EMBL" id="MBW0561746.1"/>
    </source>
</evidence>
<comment type="caution">
    <text evidence="2">The sequence shown here is derived from an EMBL/GenBank/DDBJ whole genome shotgun (WGS) entry which is preliminary data.</text>
</comment>
<feature type="region of interest" description="Disordered" evidence="1">
    <location>
        <begin position="91"/>
        <end position="111"/>
    </location>
</feature>
<reference evidence="2" key="1">
    <citation type="submission" date="2021-03" db="EMBL/GenBank/DDBJ databases">
        <title>Draft genome sequence of rust myrtle Austropuccinia psidii MF-1, a brazilian biotype.</title>
        <authorList>
            <person name="Quecine M.C."/>
            <person name="Pachon D.M.R."/>
            <person name="Bonatelli M.L."/>
            <person name="Correr F.H."/>
            <person name="Franceschini L.M."/>
            <person name="Leite T.F."/>
            <person name="Margarido G.R.A."/>
            <person name="Almeida C.A."/>
            <person name="Ferrarezi J.A."/>
            <person name="Labate C.A."/>
        </authorList>
    </citation>
    <scope>NUCLEOTIDE SEQUENCE</scope>
    <source>
        <strain evidence="2">MF-1</strain>
    </source>
</reference>
<evidence type="ECO:0000313" key="3">
    <source>
        <dbReference type="Proteomes" id="UP000765509"/>
    </source>
</evidence>
<proteinExistence type="predicted"/>
<evidence type="ECO:0000256" key="1">
    <source>
        <dbReference type="SAM" id="MobiDB-lite"/>
    </source>
</evidence>
<sequence>MYMDVLVIKHFNQIVVEEKPRISSSSKESIPNATDRKSKGKKPEEDKLEVEDSEAIKNIKEGQDKMKRTLDIAIEDPEEWLALELSGINEAEKGESPQKKFKMDIKQPEAN</sequence>
<feature type="compositionally biased region" description="Basic and acidic residues" evidence="1">
    <location>
        <begin position="34"/>
        <end position="45"/>
    </location>
</feature>
<gene>
    <name evidence="2" type="ORF">O181_101461</name>
</gene>
<dbReference type="EMBL" id="AVOT02071449">
    <property type="protein sequence ID" value="MBW0561746.1"/>
    <property type="molecule type" value="Genomic_DNA"/>
</dbReference>
<dbReference type="Proteomes" id="UP000765509">
    <property type="component" value="Unassembled WGS sequence"/>
</dbReference>
<feature type="compositionally biased region" description="Polar residues" evidence="1">
    <location>
        <begin position="22"/>
        <end position="32"/>
    </location>
</feature>